<evidence type="ECO:0000259" key="6">
    <source>
        <dbReference type="PROSITE" id="PS50002"/>
    </source>
</evidence>
<evidence type="ECO:0000313" key="7">
    <source>
        <dbReference type="EnsemblMetazoa" id="CLYHEMP010914.5"/>
    </source>
</evidence>
<dbReference type="PROSITE" id="PS50002">
    <property type="entry name" value="SH3"/>
    <property type="match status" value="3"/>
</dbReference>
<dbReference type="InterPro" id="IPR027417">
    <property type="entry name" value="P-loop_NTPase"/>
</dbReference>
<dbReference type="InterPro" id="IPR002110">
    <property type="entry name" value="Ankyrin_rpt"/>
</dbReference>
<dbReference type="Pfam" id="PF12796">
    <property type="entry name" value="Ank_2"/>
    <property type="match status" value="1"/>
</dbReference>
<dbReference type="PRINTS" id="PR00499">
    <property type="entry name" value="P67PHOX"/>
</dbReference>
<protein>
    <recommendedName>
        <fullName evidence="6">SH3 domain-containing protein</fullName>
    </recommendedName>
</protein>
<evidence type="ECO:0000256" key="3">
    <source>
        <dbReference type="PROSITE-ProRule" id="PRU00192"/>
    </source>
</evidence>
<dbReference type="Gene3D" id="2.30.30.40">
    <property type="entry name" value="SH3 Domains"/>
    <property type="match status" value="3"/>
</dbReference>
<evidence type="ECO:0000256" key="1">
    <source>
        <dbReference type="ARBA" id="ARBA00022443"/>
    </source>
</evidence>
<feature type="coiled-coil region" evidence="4">
    <location>
        <begin position="216"/>
        <end position="250"/>
    </location>
</feature>
<evidence type="ECO:0000256" key="5">
    <source>
        <dbReference type="SAM" id="MobiDB-lite"/>
    </source>
</evidence>
<dbReference type="SMART" id="SM00326">
    <property type="entry name" value="SH3"/>
    <property type="match status" value="3"/>
</dbReference>
<dbReference type="PANTHER" id="PTHR14167">
    <property type="entry name" value="SH3 DOMAIN-CONTAINING"/>
    <property type="match status" value="1"/>
</dbReference>
<feature type="region of interest" description="Disordered" evidence="5">
    <location>
        <begin position="1554"/>
        <end position="1573"/>
    </location>
</feature>
<feature type="repeat" description="ANK" evidence="2">
    <location>
        <begin position="1526"/>
        <end position="1558"/>
    </location>
</feature>
<dbReference type="SUPFAM" id="SSF50044">
    <property type="entry name" value="SH3-domain"/>
    <property type="match status" value="3"/>
</dbReference>
<proteinExistence type="predicted"/>
<dbReference type="Gene3D" id="1.25.40.20">
    <property type="entry name" value="Ankyrin repeat-containing domain"/>
    <property type="match status" value="1"/>
</dbReference>
<dbReference type="SUPFAM" id="SSF48403">
    <property type="entry name" value="Ankyrin repeat"/>
    <property type="match status" value="1"/>
</dbReference>
<dbReference type="PROSITE" id="PS50088">
    <property type="entry name" value="ANK_REPEAT"/>
    <property type="match status" value="1"/>
</dbReference>
<dbReference type="OrthoDB" id="73680at2759"/>
<keyword evidence="2" id="KW-0040">ANK repeat</keyword>
<feature type="domain" description="SH3" evidence="6">
    <location>
        <begin position="960"/>
        <end position="1019"/>
    </location>
</feature>
<evidence type="ECO:0000256" key="2">
    <source>
        <dbReference type="PROSITE-ProRule" id="PRU00023"/>
    </source>
</evidence>
<name>A0A7M5WM74_9CNID</name>
<keyword evidence="4" id="KW-0175">Coiled coil</keyword>
<feature type="compositionally biased region" description="Basic and acidic residues" evidence="5">
    <location>
        <begin position="1555"/>
        <end position="1564"/>
    </location>
</feature>
<dbReference type="InterPro" id="IPR036770">
    <property type="entry name" value="Ankyrin_rpt-contain_sf"/>
</dbReference>
<dbReference type="PANTHER" id="PTHR14167:SF116">
    <property type="entry name" value="CAP, ISOFORM AC"/>
    <property type="match status" value="1"/>
</dbReference>
<reference evidence="7" key="1">
    <citation type="submission" date="2021-01" db="UniProtKB">
        <authorList>
            <consortium name="EnsemblMetazoa"/>
        </authorList>
    </citation>
    <scope>IDENTIFICATION</scope>
</reference>
<dbReference type="PRINTS" id="PR00452">
    <property type="entry name" value="SH3DOMAIN"/>
</dbReference>
<evidence type="ECO:0000313" key="8">
    <source>
        <dbReference type="Proteomes" id="UP000594262"/>
    </source>
</evidence>
<dbReference type="InterPro" id="IPR036028">
    <property type="entry name" value="SH3-like_dom_sf"/>
</dbReference>
<dbReference type="EnsemblMetazoa" id="CLYHEMT010914.5">
    <property type="protein sequence ID" value="CLYHEMP010914.5"/>
    <property type="gene ID" value="CLYHEMG010914"/>
</dbReference>
<feature type="domain" description="SH3" evidence="6">
    <location>
        <begin position="875"/>
        <end position="934"/>
    </location>
</feature>
<accession>A0A7M5WM74</accession>
<dbReference type="InterPro" id="IPR001452">
    <property type="entry name" value="SH3_domain"/>
</dbReference>
<dbReference type="InterPro" id="IPR041249">
    <property type="entry name" value="HEPN_DZIP3"/>
</dbReference>
<dbReference type="InterPro" id="IPR050384">
    <property type="entry name" value="Endophilin_SH3RF"/>
</dbReference>
<dbReference type="Proteomes" id="UP000594262">
    <property type="component" value="Unplaced"/>
</dbReference>
<evidence type="ECO:0000256" key="4">
    <source>
        <dbReference type="SAM" id="Coils"/>
    </source>
</evidence>
<dbReference type="Pfam" id="PF18738">
    <property type="entry name" value="HEPN_DZIP3"/>
    <property type="match status" value="1"/>
</dbReference>
<dbReference type="Pfam" id="PF07653">
    <property type="entry name" value="SH3_2"/>
    <property type="match status" value="1"/>
</dbReference>
<keyword evidence="1 3" id="KW-0728">SH3 domain</keyword>
<dbReference type="GeneID" id="136797974"/>
<keyword evidence="8" id="KW-1185">Reference proteome</keyword>
<dbReference type="Gene3D" id="3.40.50.300">
    <property type="entry name" value="P-loop containing nucleotide triphosphate hydrolases"/>
    <property type="match status" value="1"/>
</dbReference>
<dbReference type="Pfam" id="PF00018">
    <property type="entry name" value="SH3_1"/>
    <property type="match status" value="2"/>
</dbReference>
<sequence>MGSDFSKTITDNKEWAKCILALNIHGKNGLLRVMHNDTNDPLYQGLPRNEQQLYQFFDKYRKKLNGLKNSGALKKDQFDLLLPASGKTSSLSFDITLIVFVIINFVNITPPKGGWRIKEPKQGDFSVAAFIIALRQLRNKILHGALKEFKDQNFFKGIWAEIRAALVGINYNCLPDFDSLLHDKVVVDIKDGKNHMTDLVEDLKKTVQDEMSKQNKDMLLTVMKEVDKKVKELQNQRAEEEDYCEEEKIISVQKMTRSDVLFKIKDDNIHTIFTIQCWRKGKKRTFQEIFRHVTEQAKGYIWLHVHLELESPYEYEFFIQYMDNEKCMQEIKEIIHLKDGVFSRCQIGKEGRTLLFAHNDGMENNVHQFELDKGVKPTDKCKAITTGPSVAKSIESFYERATKYYIDHRSVKTFPPTYYLQKTSTSLFIELLNGVLSQRHGNHLILSGYNPEDHLNLLGVGSQQFDKIVDLVNKDYYKNSVLLVHPDKSCVCVFVVIDDISKLTESLKALNNILKTIYFASFELFCAEYLSITGTLVFPDKEMKDLEHLMHLNIPKESETLFITKQELQENNSEQWIDNLFKTIRSDFNTIRSKDFQSNIDLFHTLCGTLMTVMAQTTQFLPRVCENDTVQVKTILLNGEQIECITNPAKHKLIKACFGSGKTVLLIEMIRSILKEKDPKNVIIFLSYDPFSALDGKIRESFKLISREEKVPDDHCLNLKAMSLTDALAGAEFPVSDVFNLSSTPKRNIGDVLLHIMNKHPEKKVHFFVDEIPCEMFVSEYSKELSRRLNADFKDNTVVFSLQSVEKKREIVQRDRTEKSSEIDIESTGMTLLKLTKTMRMSRTLHDLKEILEKEIESTSYSIPLEMKKKEEEDNDKDIAKVIFDYEAEECDELNIKVGDIITGIREKFDGWMEGEVNGKRGLFPVDFVEVAPKEPTNFQSSANSEGAPFNVNKNKPKQLKKKIVRVLYDYKPVYENVLALSVGDFVEVVEEIDDGWWKGRQGDQEGMFPSNYVELVVDQSQESLESLNQVTFEVVSDYTANMMSDELNLKVGDIVSNVGKENDGWLEGEVNGKRGMFPGNVVTVKDSTHIQLIDDEPQEPSKNLNPVGFEEPKSSHLNYLHDPEKILKTTGDDGSYEVVKKLNTSVKFVDADCGHDFPSEILPRLFYLDENFTFDSVDAITTLSIIIRQCLESRNEEGVALICNNIQEVRMTEAALLKSKTRKPVVFAPYLDIDVPLQKLKIDLVKNLENTDNVLISDYRTLRGLEVSHSIIIVDEEDVIGPNLLVEMITRTIADLDMLVLPKMNKQSPQTTIQNAFQKFDNQKLIHKTIVKVTKVDEATTSVELQGNGGEIEHLETLALTDEDRKRFEEIKKLTQDNEQLQESIRKLISNGSQSSLTVNKWDGKTMKSVTLNDDDGGTTLDFDDVWKILRKEKFAKFEEIFQQNPNIVNSMRDGFGGSTLLMEAVYEDRFDVFVHLMNYPQDFSLVNNGGQNILHWVGWTGTVRYLEKFDQQTIEMLIDGRDKDNGTPLHNAAWNNKHDVIRWLLAKGANPELKNDDGQRPDEDPDCDGVTKKIFRSFRPS</sequence>
<organism evidence="7 8">
    <name type="scientific">Clytia hemisphaerica</name>
    <dbReference type="NCBI Taxonomy" id="252671"/>
    <lineage>
        <taxon>Eukaryota</taxon>
        <taxon>Metazoa</taxon>
        <taxon>Cnidaria</taxon>
        <taxon>Hydrozoa</taxon>
        <taxon>Hydroidolina</taxon>
        <taxon>Leptothecata</taxon>
        <taxon>Obeliida</taxon>
        <taxon>Clytiidae</taxon>
        <taxon>Clytia</taxon>
    </lineage>
</organism>
<dbReference type="RefSeq" id="XP_066910663.1">
    <property type="nucleotide sequence ID" value="XM_067054562.1"/>
</dbReference>
<dbReference type="SMART" id="SM00248">
    <property type="entry name" value="ANK"/>
    <property type="match status" value="2"/>
</dbReference>
<dbReference type="PROSITE" id="PS50297">
    <property type="entry name" value="ANK_REP_REGION"/>
    <property type="match status" value="1"/>
</dbReference>
<feature type="domain" description="SH3" evidence="6">
    <location>
        <begin position="1028"/>
        <end position="1088"/>
    </location>
</feature>